<dbReference type="Proteomes" id="UP001595897">
    <property type="component" value="Unassembled WGS sequence"/>
</dbReference>
<evidence type="ECO:0008006" key="4">
    <source>
        <dbReference type="Google" id="ProtNLM"/>
    </source>
</evidence>
<comment type="caution">
    <text evidence="2">The sequence shown here is derived from an EMBL/GenBank/DDBJ whole genome shotgun (WGS) entry which is preliminary data.</text>
</comment>
<evidence type="ECO:0000256" key="1">
    <source>
        <dbReference type="SAM" id="Phobius"/>
    </source>
</evidence>
<reference evidence="3" key="1">
    <citation type="journal article" date="2019" name="Int. J. Syst. Evol. Microbiol.">
        <title>The Global Catalogue of Microorganisms (GCM) 10K type strain sequencing project: providing services to taxonomists for standard genome sequencing and annotation.</title>
        <authorList>
            <consortium name="The Broad Institute Genomics Platform"/>
            <consortium name="The Broad Institute Genome Sequencing Center for Infectious Disease"/>
            <person name="Wu L."/>
            <person name="Ma J."/>
        </authorList>
    </citation>
    <scope>NUCLEOTIDE SEQUENCE [LARGE SCALE GENOMIC DNA]</scope>
    <source>
        <strain evidence="3">KACC 12507</strain>
    </source>
</reference>
<dbReference type="RefSeq" id="WP_382408587.1">
    <property type="nucleotide sequence ID" value="NZ_JBHSGU010000005.1"/>
</dbReference>
<gene>
    <name evidence="2" type="ORF">ACFO4O_11360</name>
</gene>
<keyword evidence="1" id="KW-0812">Transmembrane</keyword>
<evidence type="ECO:0000313" key="2">
    <source>
        <dbReference type="EMBL" id="MFC4700759.1"/>
    </source>
</evidence>
<organism evidence="2 3">
    <name type="scientific">Glaciecola siphonariae</name>
    <dbReference type="NCBI Taxonomy" id="521012"/>
    <lineage>
        <taxon>Bacteria</taxon>
        <taxon>Pseudomonadati</taxon>
        <taxon>Pseudomonadota</taxon>
        <taxon>Gammaproteobacteria</taxon>
        <taxon>Alteromonadales</taxon>
        <taxon>Alteromonadaceae</taxon>
        <taxon>Glaciecola</taxon>
    </lineage>
</organism>
<name>A0ABV9LX43_9ALTE</name>
<keyword evidence="1" id="KW-1133">Transmembrane helix</keyword>
<protein>
    <recommendedName>
        <fullName evidence="4">Serine hydrolase</fullName>
    </recommendedName>
</protein>
<feature type="transmembrane region" description="Helical" evidence="1">
    <location>
        <begin position="21"/>
        <end position="43"/>
    </location>
</feature>
<accession>A0ABV9LX43</accession>
<sequence>MQINDDLRLHTRQHNLSALRGLSALSWYAYKWLAIAVVSSFLVSISACTKPNINEAEQSAEHAAPTEAITRDTTVENAQKVEFYETVMNAAPFLPANKNSRALGCDMLVNAQESKHTYVSSEKADYANYGWEERIAHQGDYFHASKADGRILLIDFANANNNLAYRYLSNDNTHKQVYEPWSSSKIFAFTGAIAQLRKQGLGAQAKVGDTYVADMITGINSYDNFGTASGESNALATFFANIAGRKYLSGLFYDDWLKLSAENIYFKGAYGPDAFVPSTYTWQMLDGTNDSEQAPLQAVISPFLNAADDPAYLPYRCDACGLTGNKPMTTLAQAEWLKRLAAHTRDPATAHPNLRLEDIETLFYGSGNSLGNEQFAGMTLGISLMLQQAIVNAIAGKDVADPKAMLDELTKGEWRIFQKIGWGPSETRSTTENVVLAHVCLPHFQGGREFTVAAQVAVPEAKEEHLALAGMKMQTLLQKSLSQYFHD</sequence>
<proteinExistence type="predicted"/>
<keyword evidence="1" id="KW-0472">Membrane</keyword>
<evidence type="ECO:0000313" key="3">
    <source>
        <dbReference type="Proteomes" id="UP001595897"/>
    </source>
</evidence>
<keyword evidence="3" id="KW-1185">Reference proteome</keyword>
<dbReference type="EMBL" id="JBHSGU010000005">
    <property type="protein sequence ID" value="MFC4700759.1"/>
    <property type="molecule type" value="Genomic_DNA"/>
</dbReference>